<dbReference type="Gene3D" id="3.20.80.10">
    <property type="entry name" value="Regulatory factor, effector binding domain"/>
    <property type="match status" value="1"/>
</dbReference>
<name>A0A0W8E6E8_9ZZZZ</name>
<evidence type="ECO:0000313" key="2">
    <source>
        <dbReference type="EMBL" id="KUG04222.1"/>
    </source>
</evidence>
<sequence>MTLTIIEIAFFVAFIAAILYFKILSRPQLGEREIGPYTIVYLRSIGSTWSTIGKIKELRKYLGSKDIKSRLYICIYLSDPTKMDTNTIPGIVGAVIDDANLPVVEEPYAITTVAPRYAATAANANRLIALNKNALYPLLRAYMNTNGYTNAEEEYIELYHMDEGNGFGNGFYTEVCTKIRKQTDEELKETEAYENRGIDAASTLFGGQGRFGKG</sequence>
<evidence type="ECO:0000256" key="1">
    <source>
        <dbReference type="SAM" id="Phobius"/>
    </source>
</evidence>
<keyword evidence="1" id="KW-0812">Transmembrane</keyword>
<organism evidence="2">
    <name type="scientific">hydrocarbon metagenome</name>
    <dbReference type="NCBI Taxonomy" id="938273"/>
    <lineage>
        <taxon>unclassified sequences</taxon>
        <taxon>metagenomes</taxon>
        <taxon>ecological metagenomes</taxon>
    </lineage>
</organism>
<accession>A0A0W8E6E8</accession>
<gene>
    <name evidence="2" type="ORF">ASZ90_018443</name>
</gene>
<evidence type="ECO:0008006" key="3">
    <source>
        <dbReference type="Google" id="ProtNLM"/>
    </source>
</evidence>
<protein>
    <recommendedName>
        <fullName evidence="3">Bacterial transcription activator effector binding domain-containing protein</fullName>
    </recommendedName>
</protein>
<comment type="caution">
    <text evidence="2">The sequence shown here is derived from an EMBL/GenBank/DDBJ whole genome shotgun (WGS) entry which is preliminary data.</text>
</comment>
<dbReference type="SUPFAM" id="SSF55136">
    <property type="entry name" value="Probable bacterial effector-binding domain"/>
    <property type="match status" value="1"/>
</dbReference>
<feature type="transmembrane region" description="Helical" evidence="1">
    <location>
        <begin position="6"/>
        <end position="24"/>
    </location>
</feature>
<reference evidence="2" key="1">
    <citation type="journal article" date="2015" name="Proc. Natl. Acad. Sci. U.S.A.">
        <title>Networks of energetic and metabolic interactions define dynamics in microbial communities.</title>
        <authorList>
            <person name="Embree M."/>
            <person name="Liu J.K."/>
            <person name="Al-Bassam M.M."/>
            <person name="Zengler K."/>
        </authorList>
    </citation>
    <scope>NUCLEOTIDE SEQUENCE</scope>
</reference>
<proteinExistence type="predicted"/>
<keyword evidence="1" id="KW-0472">Membrane</keyword>
<dbReference type="EMBL" id="LNQE01001856">
    <property type="protein sequence ID" value="KUG04222.1"/>
    <property type="molecule type" value="Genomic_DNA"/>
</dbReference>
<keyword evidence="1" id="KW-1133">Transmembrane helix</keyword>
<dbReference type="AlphaFoldDB" id="A0A0W8E6E8"/>
<dbReference type="InterPro" id="IPR011256">
    <property type="entry name" value="Reg_factor_effector_dom_sf"/>
</dbReference>